<accession>A0ABR4UIM1</accession>
<reference evidence="1 2" key="1">
    <citation type="submission" date="2014-07" db="EMBL/GenBank/DDBJ databases">
        <title>Genome of Chryseobacterium vrystaatense LMG 22846.</title>
        <authorList>
            <person name="Pipes S.E."/>
            <person name="Stropko S.J."/>
            <person name="Newman J.D."/>
        </authorList>
    </citation>
    <scope>NUCLEOTIDE SEQUENCE [LARGE SCALE GENOMIC DNA]</scope>
    <source>
        <strain evidence="1 2">LMG 22846</strain>
    </source>
</reference>
<comment type="caution">
    <text evidence="1">The sequence shown here is derived from an EMBL/GenBank/DDBJ whole genome shotgun (WGS) entry which is preliminary data.</text>
</comment>
<sequence>MTSKKHRKNIKFRWQFISAFRDGEIAGQRFISAMETIEASARFAISKIQKFNTVYHEYRLNQIRNRKALQIRRFRGSI</sequence>
<protein>
    <recommendedName>
        <fullName evidence="3">Phage integrase SAM-like domain-containing protein</fullName>
    </recommendedName>
</protein>
<dbReference type="Proteomes" id="UP000028719">
    <property type="component" value="Unassembled WGS sequence"/>
</dbReference>
<proteinExistence type="predicted"/>
<organism evidence="1 2">
    <name type="scientific">Chryseobacterium vrystaatense</name>
    <dbReference type="NCBI Taxonomy" id="307480"/>
    <lineage>
        <taxon>Bacteria</taxon>
        <taxon>Pseudomonadati</taxon>
        <taxon>Bacteroidota</taxon>
        <taxon>Flavobacteriia</taxon>
        <taxon>Flavobacteriales</taxon>
        <taxon>Weeksellaceae</taxon>
        <taxon>Chryseobacterium group</taxon>
        <taxon>Chryseobacterium</taxon>
    </lineage>
</organism>
<evidence type="ECO:0008006" key="3">
    <source>
        <dbReference type="Google" id="ProtNLM"/>
    </source>
</evidence>
<gene>
    <name evidence="1" type="ORF">IW16_19235</name>
</gene>
<dbReference type="RefSeq" id="WP_034747867.1">
    <property type="nucleotide sequence ID" value="NZ_JPRI01000008.1"/>
</dbReference>
<evidence type="ECO:0000313" key="2">
    <source>
        <dbReference type="Proteomes" id="UP000028719"/>
    </source>
</evidence>
<dbReference type="EMBL" id="JPRI01000008">
    <property type="protein sequence ID" value="KFF24458.1"/>
    <property type="molecule type" value="Genomic_DNA"/>
</dbReference>
<keyword evidence="2" id="KW-1185">Reference proteome</keyword>
<name>A0ABR4UIM1_9FLAO</name>
<evidence type="ECO:0000313" key="1">
    <source>
        <dbReference type="EMBL" id="KFF24458.1"/>
    </source>
</evidence>